<accession>A0A6G1FB01</accession>
<feature type="compositionally biased region" description="Basic and acidic residues" evidence="1">
    <location>
        <begin position="1"/>
        <end position="11"/>
    </location>
</feature>
<evidence type="ECO:0000313" key="2">
    <source>
        <dbReference type="EMBL" id="KAF0934097.1"/>
    </source>
</evidence>
<reference evidence="2 3" key="1">
    <citation type="submission" date="2019-11" db="EMBL/GenBank/DDBJ databases">
        <title>Whole genome sequence of Oryza granulata.</title>
        <authorList>
            <person name="Li W."/>
        </authorList>
    </citation>
    <scope>NUCLEOTIDE SEQUENCE [LARGE SCALE GENOMIC DNA]</scope>
    <source>
        <strain evidence="3">cv. Menghai</strain>
        <tissue evidence="2">Leaf</tissue>
    </source>
</reference>
<sequence length="88" mass="10122">MGYDHGRHQETIHPTIPSKGEMFTHRRKHSRDDRPAKRDALQSRACRRSGLNHDRLPVTLCAEWIFSGRGEENVSERGERTAEGKRTG</sequence>
<dbReference type="AlphaFoldDB" id="A0A6G1FB01"/>
<gene>
    <name evidence="2" type="ORF">E2562_022769</name>
</gene>
<organism evidence="2 3">
    <name type="scientific">Oryza meyeriana var. granulata</name>
    <dbReference type="NCBI Taxonomy" id="110450"/>
    <lineage>
        <taxon>Eukaryota</taxon>
        <taxon>Viridiplantae</taxon>
        <taxon>Streptophyta</taxon>
        <taxon>Embryophyta</taxon>
        <taxon>Tracheophyta</taxon>
        <taxon>Spermatophyta</taxon>
        <taxon>Magnoliopsida</taxon>
        <taxon>Liliopsida</taxon>
        <taxon>Poales</taxon>
        <taxon>Poaceae</taxon>
        <taxon>BOP clade</taxon>
        <taxon>Oryzoideae</taxon>
        <taxon>Oryzeae</taxon>
        <taxon>Oryzinae</taxon>
        <taxon>Oryza</taxon>
        <taxon>Oryza meyeriana</taxon>
    </lineage>
</organism>
<protein>
    <submittedName>
        <fullName evidence="2">Uncharacterized protein</fullName>
    </submittedName>
</protein>
<evidence type="ECO:0000256" key="1">
    <source>
        <dbReference type="SAM" id="MobiDB-lite"/>
    </source>
</evidence>
<name>A0A6G1FB01_9ORYZ</name>
<dbReference type="Proteomes" id="UP000479710">
    <property type="component" value="Unassembled WGS sequence"/>
</dbReference>
<proteinExistence type="predicted"/>
<feature type="compositionally biased region" description="Basic and acidic residues" evidence="1">
    <location>
        <begin position="30"/>
        <end position="41"/>
    </location>
</feature>
<keyword evidence="3" id="KW-1185">Reference proteome</keyword>
<dbReference type="EMBL" id="SPHZ02000001">
    <property type="protein sequence ID" value="KAF0934097.1"/>
    <property type="molecule type" value="Genomic_DNA"/>
</dbReference>
<feature type="region of interest" description="Disordered" evidence="1">
    <location>
        <begin position="1"/>
        <end position="49"/>
    </location>
</feature>
<evidence type="ECO:0000313" key="3">
    <source>
        <dbReference type="Proteomes" id="UP000479710"/>
    </source>
</evidence>
<comment type="caution">
    <text evidence="2">The sequence shown here is derived from an EMBL/GenBank/DDBJ whole genome shotgun (WGS) entry which is preliminary data.</text>
</comment>